<evidence type="ECO:0000313" key="2">
    <source>
        <dbReference type="EMBL" id="RFM24959.1"/>
    </source>
</evidence>
<feature type="transmembrane region" description="Helical" evidence="1">
    <location>
        <begin position="65"/>
        <end position="87"/>
    </location>
</feature>
<evidence type="ECO:0000256" key="1">
    <source>
        <dbReference type="SAM" id="Phobius"/>
    </source>
</evidence>
<feature type="transmembrane region" description="Helical" evidence="1">
    <location>
        <begin position="27"/>
        <end position="53"/>
    </location>
</feature>
<keyword evidence="1" id="KW-1133">Transmembrane helix</keyword>
<reference evidence="2 3" key="1">
    <citation type="journal article" date="2011" name="ISME J.">
        <title>Community ecology of hot spring cyanobacterial mats: predominant populations and their functional potential.</title>
        <authorList>
            <person name="Klatt C.G."/>
            <person name="Wood J.M."/>
            <person name="Rusch D.B."/>
            <person name="Bateson M.M."/>
            <person name="Hamamura N."/>
            <person name="Heidelberg J.F."/>
            <person name="Grossman A.R."/>
            <person name="Bhaya D."/>
            <person name="Cohan F.M."/>
            <person name="Kuhl M."/>
            <person name="Bryant D.A."/>
            <person name="Ward D.M."/>
        </authorList>
    </citation>
    <scope>NUCLEOTIDE SEQUENCE [LARGE SCALE GENOMIC DNA]</scope>
    <source>
        <strain evidence="2">OS</strain>
    </source>
</reference>
<accession>A0A395M2C2</accession>
<sequence length="93" mass="10509">MRLLSFNLSLLATPAFGLRIFSLGLGGLFIALVLSTLYPFGMIFGYLIGFRLVPALLDLTALFKWALAIIMFILWTLLMFELCYRWALSQAAR</sequence>
<protein>
    <submittedName>
        <fullName evidence="2">Uncharacterized protein</fullName>
    </submittedName>
</protein>
<keyword evidence="1" id="KW-0812">Transmembrane</keyword>
<keyword evidence="1" id="KW-0472">Membrane</keyword>
<dbReference type="EMBL" id="PHFL01000014">
    <property type="protein sequence ID" value="RFM24959.1"/>
    <property type="molecule type" value="Genomic_DNA"/>
</dbReference>
<proteinExistence type="predicted"/>
<comment type="caution">
    <text evidence="2">The sequence shown here is derived from an EMBL/GenBank/DDBJ whole genome shotgun (WGS) entry which is preliminary data.</text>
</comment>
<dbReference type="Proteomes" id="UP000266389">
    <property type="component" value="Unassembled WGS sequence"/>
</dbReference>
<evidence type="ECO:0000313" key="3">
    <source>
        <dbReference type="Proteomes" id="UP000266389"/>
    </source>
</evidence>
<dbReference type="AlphaFoldDB" id="A0A395M2C2"/>
<organism evidence="2 3">
    <name type="scientific">Candidatus Thermochlorobacter aerophilus</name>
    <dbReference type="NCBI Taxonomy" id="1868324"/>
    <lineage>
        <taxon>Bacteria</taxon>
        <taxon>Pseudomonadati</taxon>
        <taxon>Chlorobiota</taxon>
        <taxon>Chlorobiia</taxon>
        <taxon>Chlorobiales</taxon>
        <taxon>Candidatus Thermochlorobacteriaceae</taxon>
        <taxon>Candidatus Thermochlorobacter</taxon>
    </lineage>
</organism>
<gene>
    <name evidence="2" type="ORF">D0433_03395</name>
</gene>
<name>A0A395M2C2_9BACT</name>